<keyword evidence="1" id="KW-0812">Transmembrane</keyword>
<proteinExistence type="predicted"/>
<gene>
    <name evidence="2" type="ORF">FSB_LOCUS29533</name>
</gene>
<evidence type="ECO:0000313" key="2">
    <source>
        <dbReference type="EMBL" id="SPD01651.1"/>
    </source>
</evidence>
<evidence type="ECO:0000256" key="1">
    <source>
        <dbReference type="SAM" id="Phobius"/>
    </source>
</evidence>
<reference evidence="2" key="1">
    <citation type="submission" date="2018-02" db="EMBL/GenBank/DDBJ databases">
        <authorList>
            <person name="Cohen D.B."/>
            <person name="Kent A.D."/>
        </authorList>
    </citation>
    <scope>NUCLEOTIDE SEQUENCE</scope>
</reference>
<dbReference type="EMBL" id="OIVN01002223">
    <property type="protein sequence ID" value="SPD01651.1"/>
    <property type="molecule type" value="Genomic_DNA"/>
</dbReference>
<feature type="transmembrane region" description="Helical" evidence="1">
    <location>
        <begin position="21"/>
        <end position="39"/>
    </location>
</feature>
<keyword evidence="1" id="KW-0472">Membrane</keyword>
<protein>
    <submittedName>
        <fullName evidence="2">Uncharacterized protein</fullName>
    </submittedName>
</protein>
<organism evidence="2">
    <name type="scientific">Fagus sylvatica</name>
    <name type="common">Beechnut</name>
    <dbReference type="NCBI Taxonomy" id="28930"/>
    <lineage>
        <taxon>Eukaryota</taxon>
        <taxon>Viridiplantae</taxon>
        <taxon>Streptophyta</taxon>
        <taxon>Embryophyta</taxon>
        <taxon>Tracheophyta</taxon>
        <taxon>Spermatophyta</taxon>
        <taxon>Magnoliopsida</taxon>
        <taxon>eudicotyledons</taxon>
        <taxon>Gunneridae</taxon>
        <taxon>Pentapetalae</taxon>
        <taxon>rosids</taxon>
        <taxon>fabids</taxon>
        <taxon>Fagales</taxon>
        <taxon>Fagaceae</taxon>
        <taxon>Fagus</taxon>
    </lineage>
</organism>
<dbReference type="AlphaFoldDB" id="A0A2N9GQP0"/>
<sequence>MLDQFLGPRRVRKIQRAAQNGTVMYLCLFLTVVVLRGTIGTGKFGTQSKTSARSATTFTRTGGAWSHTACLKKLSLIPKRTNPTTTLPLIFRKYSWMMSPKKNPTRINRTVSAREFRIGMNNELSG</sequence>
<accession>A0A2N9GQP0</accession>
<keyword evidence="1" id="KW-1133">Transmembrane helix</keyword>
<name>A0A2N9GQP0_FAGSY</name>